<comment type="caution">
    <text evidence="1">The sequence shown here is derived from an EMBL/GenBank/DDBJ whole genome shotgun (WGS) entry which is preliminary data.</text>
</comment>
<dbReference type="EMBL" id="CM023481">
    <property type="protein sequence ID" value="KAH6945841.1"/>
    <property type="molecule type" value="Genomic_DNA"/>
</dbReference>
<evidence type="ECO:0000313" key="2">
    <source>
        <dbReference type="Proteomes" id="UP000821845"/>
    </source>
</evidence>
<name>A0ACB7TFA0_HYAAI</name>
<reference evidence="1" key="1">
    <citation type="submission" date="2020-05" db="EMBL/GenBank/DDBJ databases">
        <title>Large-scale comparative analyses of tick genomes elucidate their genetic diversity and vector capacities.</title>
        <authorList>
            <person name="Jia N."/>
            <person name="Wang J."/>
            <person name="Shi W."/>
            <person name="Du L."/>
            <person name="Sun Y."/>
            <person name="Zhan W."/>
            <person name="Jiang J."/>
            <person name="Wang Q."/>
            <person name="Zhang B."/>
            <person name="Ji P."/>
            <person name="Sakyi L.B."/>
            <person name="Cui X."/>
            <person name="Yuan T."/>
            <person name="Jiang B."/>
            <person name="Yang W."/>
            <person name="Lam T.T.-Y."/>
            <person name="Chang Q."/>
            <person name="Ding S."/>
            <person name="Wang X."/>
            <person name="Zhu J."/>
            <person name="Ruan X."/>
            <person name="Zhao L."/>
            <person name="Wei J."/>
            <person name="Que T."/>
            <person name="Du C."/>
            <person name="Cheng J."/>
            <person name="Dai P."/>
            <person name="Han X."/>
            <person name="Huang E."/>
            <person name="Gao Y."/>
            <person name="Liu J."/>
            <person name="Shao H."/>
            <person name="Ye R."/>
            <person name="Li L."/>
            <person name="Wei W."/>
            <person name="Wang X."/>
            <person name="Wang C."/>
            <person name="Yang T."/>
            <person name="Huo Q."/>
            <person name="Li W."/>
            <person name="Guo W."/>
            <person name="Chen H."/>
            <person name="Zhou L."/>
            <person name="Ni X."/>
            <person name="Tian J."/>
            <person name="Zhou Y."/>
            <person name="Sheng Y."/>
            <person name="Liu T."/>
            <person name="Pan Y."/>
            <person name="Xia L."/>
            <person name="Li J."/>
            <person name="Zhao F."/>
            <person name="Cao W."/>
        </authorList>
    </citation>
    <scope>NUCLEOTIDE SEQUENCE</scope>
    <source>
        <strain evidence="1">Hyas-2018</strain>
    </source>
</reference>
<protein>
    <submittedName>
        <fullName evidence="1">Uncharacterized protein</fullName>
    </submittedName>
</protein>
<proteinExistence type="predicted"/>
<accession>A0ACB7TFA0</accession>
<organism evidence="1 2">
    <name type="scientific">Hyalomma asiaticum</name>
    <name type="common">Tick</name>
    <dbReference type="NCBI Taxonomy" id="266040"/>
    <lineage>
        <taxon>Eukaryota</taxon>
        <taxon>Metazoa</taxon>
        <taxon>Ecdysozoa</taxon>
        <taxon>Arthropoda</taxon>
        <taxon>Chelicerata</taxon>
        <taxon>Arachnida</taxon>
        <taxon>Acari</taxon>
        <taxon>Parasitiformes</taxon>
        <taxon>Ixodida</taxon>
        <taxon>Ixodoidea</taxon>
        <taxon>Ixodidae</taxon>
        <taxon>Hyalomminae</taxon>
        <taxon>Hyalomma</taxon>
    </lineage>
</organism>
<evidence type="ECO:0000313" key="1">
    <source>
        <dbReference type="EMBL" id="KAH6945841.1"/>
    </source>
</evidence>
<gene>
    <name evidence="1" type="ORF">HPB50_010187</name>
</gene>
<dbReference type="Proteomes" id="UP000821845">
    <property type="component" value="Chromosome 1"/>
</dbReference>
<keyword evidence="2" id="KW-1185">Reference proteome</keyword>
<sequence length="319" mass="35263">MAATSVVVRPRGMAPTGYRCPICQQTTKSFRSLLHHVQWWHGFCRDAPSSPHPRSEGEVDSPDVSCPNKANDQVTEGAACQSFGQNPTPNNAYSSTGTRLIVSTIVSKRRLELFRSADVGHDMQKSIGLRLPSTTQILWLASACPFLEVVAYVTVSHVTLPEALWSLGAGCRRVKTLIVPPLDPLQRMAMYPPSCQMCSRVMQNGMMRSCVNLSSFEIDRGGDIDESSAAVLVEAGLKRIQYLYLTHTVVSPGAVIILHGCCPRLKEINLVLHRRDFQSTSAFGNFVAGFGALQQREPFDTFVRLSLTDDRNYFVEDVE</sequence>